<keyword evidence="3" id="KW-1185">Reference proteome</keyword>
<organism evidence="2 3">
    <name type="scientific">Propionibacterium ruminifibrarum</name>
    <dbReference type="NCBI Taxonomy" id="1962131"/>
    <lineage>
        <taxon>Bacteria</taxon>
        <taxon>Bacillati</taxon>
        <taxon>Actinomycetota</taxon>
        <taxon>Actinomycetes</taxon>
        <taxon>Propionibacteriales</taxon>
        <taxon>Propionibacteriaceae</taxon>
        <taxon>Propionibacterium</taxon>
    </lineage>
</organism>
<dbReference type="RefSeq" id="WP_119714815.1">
    <property type="nucleotide sequence ID" value="NZ_OMOH01000002.1"/>
</dbReference>
<dbReference type="AlphaFoldDB" id="A0A375I1T2"/>
<dbReference type="PANTHER" id="PTHR15020">
    <property type="entry name" value="FLAVIN REDUCTASE-RELATED"/>
    <property type="match status" value="1"/>
</dbReference>
<dbReference type="CDD" id="cd05243">
    <property type="entry name" value="SDR_a5"/>
    <property type="match status" value="1"/>
</dbReference>
<protein>
    <submittedName>
        <fullName evidence="2">SDR_a5</fullName>
    </submittedName>
</protein>
<evidence type="ECO:0000259" key="1">
    <source>
        <dbReference type="Pfam" id="PF13460"/>
    </source>
</evidence>
<proteinExistence type="predicted"/>
<dbReference type="SUPFAM" id="SSF51735">
    <property type="entry name" value="NAD(P)-binding Rossmann-fold domains"/>
    <property type="match status" value="1"/>
</dbReference>
<evidence type="ECO:0000313" key="3">
    <source>
        <dbReference type="Proteomes" id="UP000265962"/>
    </source>
</evidence>
<dbReference type="Gene3D" id="3.40.50.720">
    <property type="entry name" value="NAD(P)-binding Rossmann-like Domain"/>
    <property type="match status" value="1"/>
</dbReference>
<accession>A0A375I1T2</accession>
<sequence>MRIFVAGANGRVADATIAGLVARGHEVTAGARDPGKVTVREHVHPVALDLHDDVETLARAVDGHDAVYFLAGSRGGDLLATDAYGAVKLAQATQSRGIRRFVLLSFLFSLQPDRWSDRLMNYCIAKFFADNYVSEQTDLDWTIVQPGALTEDPGTGRIRLDPPDVGPIPIPDLADALVAVLESTNTYRRTVPLIGGPDPVDEAITAY</sequence>
<dbReference type="InterPro" id="IPR036291">
    <property type="entry name" value="NAD(P)-bd_dom_sf"/>
</dbReference>
<dbReference type="OrthoDB" id="4248066at2"/>
<feature type="domain" description="NAD(P)-binding" evidence="1">
    <location>
        <begin position="7"/>
        <end position="183"/>
    </location>
</feature>
<reference evidence="3" key="1">
    <citation type="submission" date="2018-02" db="EMBL/GenBank/DDBJ databases">
        <authorList>
            <person name="Hornung B."/>
        </authorList>
    </citation>
    <scope>NUCLEOTIDE SEQUENCE [LARGE SCALE GENOMIC DNA]</scope>
</reference>
<dbReference type="InterPro" id="IPR016040">
    <property type="entry name" value="NAD(P)-bd_dom"/>
</dbReference>
<evidence type="ECO:0000313" key="2">
    <source>
        <dbReference type="EMBL" id="SPF67608.1"/>
    </source>
</evidence>
<gene>
    <name evidence="2" type="ORF">PROPJV5_0565</name>
</gene>
<dbReference type="Pfam" id="PF13460">
    <property type="entry name" value="NAD_binding_10"/>
    <property type="match status" value="1"/>
</dbReference>
<dbReference type="PANTHER" id="PTHR15020:SF50">
    <property type="entry name" value="UPF0659 PROTEIN YMR090W"/>
    <property type="match status" value="1"/>
</dbReference>
<name>A0A375I1T2_9ACTN</name>
<dbReference type="EMBL" id="OMOH01000002">
    <property type="protein sequence ID" value="SPF67608.1"/>
    <property type="molecule type" value="Genomic_DNA"/>
</dbReference>
<dbReference type="Proteomes" id="UP000265962">
    <property type="component" value="Unassembled WGS sequence"/>
</dbReference>